<dbReference type="Pfam" id="PF00169">
    <property type="entry name" value="PH"/>
    <property type="match status" value="1"/>
</dbReference>
<dbReference type="EMBL" id="OE184038">
    <property type="protein sequence ID" value="CAD7576261.1"/>
    <property type="molecule type" value="Genomic_DNA"/>
</dbReference>
<evidence type="ECO:0000313" key="5">
    <source>
        <dbReference type="EMBL" id="CAD7576261.1"/>
    </source>
</evidence>
<dbReference type="CDD" id="cd00821">
    <property type="entry name" value="PH"/>
    <property type="match status" value="1"/>
</dbReference>
<name>A0A7R9JBG5_TIMCA</name>
<dbReference type="PROSITE" id="PS50238">
    <property type="entry name" value="RHOGAP"/>
    <property type="match status" value="1"/>
</dbReference>
<gene>
    <name evidence="5" type="ORF">TCMB3V08_LOCUS8833</name>
</gene>
<sequence length="1293" mass="144920">MECFWFNLSNYTVFIIAMNVIVPVPKPRHTPSPHINSVPILETPLKKPVPLPRHKGTSLTDNVISKETIIGNDEVCQENQVIPLVHGSLKGGTEMDTPKTTSKNLSDSMQIKGKSVIESTRNVSLRLEKSVRSIISKRRTVQQTFLDNHSVKFERSQSLPSENIFQSISFHSPFTTEEEESKKAEDDYGVPPPIYPPPPLPDESVYDELQSVISGHSSSCNDPYSSPSDSCIDTDSIYEDISFVKSLGSSSKSPSRTSNSFPMPSSISPTQKKQIIDITNKNIIKPGARSDSWSFFDTISNDDLYSNVSIIANGSDIDDRSSIYSNVPNTEYGSTTGCPTSSESVSPSLLSDLEGLQYNSSDDESYSTVNSQSHLSVQNELYENWNLSSVSSILSVPLRSAHEKRTLPSQSVIFEFDPLFENSPLNRDTSNKNVNKLLSTSNTHPISNKILTSSYGKINKVSAQQHPTTSSLTEEGISLIPPVPPRRFDSMTVTGSVKDEIVSQDMLKLDPLAQLNQSLEHVKSVDKLSVPEARTSVDKSCQADSTLETEETDSNIITSTPTAQPEIPTTTPVDSVPPKQRLARWYSMKRALQLVTDNPAWSSPMIARRNRSSGADNAVFYNDKDKSTNITRPNLLLHKVSPYSGSLFRLTGTSDRNKELAQRWCVLAEGKLSCFQDKTASEIKEVVPLESIMSVNVAADYKPSATGDEIHCFELSVSWKGRHSVFGSPSTTDRRVWMQKILESLTKVFPMRISSDFTRAGWCFLKEGVSGLWNLAWILLHKRTLFYCLTNGTLQEADLRKAICTVMQDNSNDSPPAKEKGPMLLVDFPGQALYFQMDTARETTMWRVAVRVAAVDNGPNLAQQQLTKDDVPTIVDKCVNFIYAHGSMSEGIYRRSGTNSAVTRLLTLFRQDAWAVQLSKSEYSEYDVGSVLKRFFRDLPEPLFTTELHAQLCEIADGKFGNSHQDLLAQYRRALEQLPPINFVTARKLIGHLYFIHEQHEKNLMPVDNLAAIWGPTLMHLECDEYQSWSSLESGVVTHLISMYPSLFDVDTEELIREKKMLEVLERYHASNTSVPHNKPSGDLKVWIYIDSKDSGNCVNVTIHPQRQAGEVCVELASKTEFPSHQLTLEEVVLGGALVRPMHHTERVLDTVLRWGYWSDADCKDNCLVLTRNTTFKEADILTKQPMTMCGELRFSDQKSKSFKNYLFEFSQAKLSYYKDKSGSNKLNEWKIEDIVWYFGHEPKRNPHMRSRDAPYFGCTIAGTSKEEQLRWVGAMLGGEFPHGLLPSPILLV</sequence>
<dbReference type="Gene3D" id="3.10.20.90">
    <property type="entry name" value="Phosphatidylinositol 3-kinase Catalytic Subunit, Chain A, domain 1"/>
    <property type="match status" value="1"/>
</dbReference>
<dbReference type="GO" id="GO:0005547">
    <property type="term" value="F:phosphatidylinositol-3,4,5-trisphosphate binding"/>
    <property type="evidence" value="ECO:0007669"/>
    <property type="project" value="TreeGrafter"/>
</dbReference>
<dbReference type="PROSITE" id="PS50003">
    <property type="entry name" value="PH_DOMAIN"/>
    <property type="match status" value="1"/>
</dbReference>
<proteinExistence type="predicted"/>
<feature type="region of interest" description="Disordered" evidence="2">
    <location>
        <begin position="536"/>
        <end position="576"/>
    </location>
</feature>
<evidence type="ECO:0000256" key="1">
    <source>
        <dbReference type="ARBA" id="ARBA00022468"/>
    </source>
</evidence>
<dbReference type="PANTHER" id="PTHR45899:SF2">
    <property type="entry name" value="RHO GTPASE ACTIVATING PROTEIN AT 15B, ISOFORM C"/>
    <property type="match status" value="1"/>
</dbReference>
<feature type="domain" description="Rho-GAP" evidence="4">
    <location>
        <begin position="859"/>
        <end position="1048"/>
    </location>
</feature>
<feature type="region of interest" description="Disordered" evidence="2">
    <location>
        <begin position="247"/>
        <end position="271"/>
    </location>
</feature>
<dbReference type="GO" id="GO:0005737">
    <property type="term" value="C:cytoplasm"/>
    <property type="evidence" value="ECO:0007669"/>
    <property type="project" value="TreeGrafter"/>
</dbReference>
<dbReference type="PANTHER" id="PTHR45899">
    <property type="entry name" value="RHO GTPASE ACTIVATING PROTEIN AT 15B, ISOFORM C"/>
    <property type="match status" value="1"/>
</dbReference>
<dbReference type="SUPFAM" id="SSF48350">
    <property type="entry name" value="GTPase activation domain, GAP"/>
    <property type="match status" value="1"/>
</dbReference>
<dbReference type="Gene3D" id="2.30.29.30">
    <property type="entry name" value="Pleckstrin-homology domain (PH domain)/Phosphotyrosine-binding domain (PTB)"/>
    <property type="match status" value="1"/>
</dbReference>
<dbReference type="CDD" id="cd17113">
    <property type="entry name" value="RA_ARAPs"/>
    <property type="match status" value="1"/>
</dbReference>
<feature type="compositionally biased region" description="Low complexity" evidence="2">
    <location>
        <begin position="247"/>
        <end position="260"/>
    </location>
</feature>
<dbReference type="SUPFAM" id="SSF50729">
    <property type="entry name" value="PH domain-like"/>
    <property type="match status" value="3"/>
</dbReference>
<reference evidence="5" key="1">
    <citation type="submission" date="2020-11" db="EMBL/GenBank/DDBJ databases">
        <authorList>
            <person name="Tran Van P."/>
        </authorList>
    </citation>
    <scope>NUCLEOTIDE SEQUENCE</scope>
</reference>
<dbReference type="InterPro" id="IPR000198">
    <property type="entry name" value="RhoGAP_dom"/>
</dbReference>
<feature type="compositionally biased region" description="Polar residues" evidence="2">
    <location>
        <begin position="261"/>
        <end position="271"/>
    </location>
</feature>
<accession>A0A7R9JBG5</accession>
<dbReference type="GO" id="GO:0005096">
    <property type="term" value="F:GTPase activator activity"/>
    <property type="evidence" value="ECO:0007669"/>
    <property type="project" value="UniProtKB-KW"/>
</dbReference>
<dbReference type="Pfam" id="PF00620">
    <property type="entry name" value="RhoGAP"/>
    <property type="match status" value="1"/>
</dbReference>
<dbReference type="InterPro" id="IPR052227">
    <property type="entry name" value="Arf-Rho-GAP_ANK-PH_domain"/>
</dbReference>
<feature type="compositionally biased region" description="Polar residues" evidence="2">
    <location>
        <begin position="554"/>
        <end position="573"/>
    </location>
</feature>
<dbReference type="Gene3D" id="1.10.555.10">
    <property type="entry name" value="Rho GTPase activation protein"/>
    <property type="match status" value="1"/>
</dbReference>
<evidence type="ECO:0000259" key="3">
    <source>
        <dbReference type="PROSITE" id="PS50003"/>
    </source>
</evidence>
<organism evidence="5">
    <name type="scientific">Timema californicum</name>
    <name type="common">California timema</name>
    <name type="synonym">Walking stick</name>
    <dbReference type="NCBI Taxonomy" id="61474"/>
    <lineage>
        <taxon>Eukaryota</taxon>
        <taxon>Metazoa</taxon>
        <taxon>Ecdysozoa</taxon>
        <taxon>Arthropoda</taxon>
        <taxon>Hexapoda</taxon>
        <taxon>Insecta</taxon>
        <taxon>Pterygota</taxon>
        <taxon>Neoptera</taxon>
        <taxon>Polyneoptera</taxon>
        <taxon>Phasmatodea</taxon>
        <taxon>Timematodea</taxon>
        <taxon>Timematoidea</taxon>
        <taxon>Timematidae</taxon>
        <taxon>Timema</taxon>
    </lineage>
</organism>
<dbReference type="GO" id="GO:0007165">
    <property type="term" value="P:signal transduction"/>
    <property type="evidence" value="ECO:0007669"/>
    <property type="project" value="InterPro"/>
</dbReference>
<dbReference type="InterPro" id="IPR011993">
    <property type="entry name" value="PH-like_dom_sf"/>
</dbReference>
<dbReference type="SMART" id="SM00324">
    <property type="entry name" value="RhoGAP"/>
    <property type="match status" value="1"/>
</dbReference>
<dbReference type="SMART" id="SM00233">
    <property type="entry name" value="PH"/>
    <property type="match status" value="3"/>
</dbReference>
<feature type="domain" description="PH" evidence="3">
    <location>
        <begin position="640"/>
        <end position="746"/>
    </location>
</feature>
<dbReference type="InterPro" id="IPR001849">
    <property type="entry name" value="PH_domain"/>
</dbReference>
<evidence type="ECO:0000256" key="2">
    <source>
        <dbReference type="SAM" id="MobiDB-lite"/>
    </source>
</evidence>
<evidence type="ECO:0000259" key="4">
    <source>
        <dbReference type="PROSITE" id="PS50238"/>
    </source>
</evidence>
<protein>
    <submittedName>
        <fullName evidence="5">(California timema) hypothetical protein</fullName>
    </submittedName>
</protein>
<dbReference type="InterPro" id="IPR008936">
    <property type="entry name" value="Rho_GTPase_activation_prot"/>
</dbReference>
<keyword evidence="1" id="KW-0343">GTPase activation</keyword>